<keyword evidence="1" id="KW-0472">Membrane</keyword>
<protein>
    <submittedName>
        <fullName evidence="2">Uncharacterized protein</fullName>
    </submittedName>
</protein>
<dbReference type="EMBL" id="CP012850">
    <property type="protein sequence ID" value="ALI36624.1"/>
    <property type="molecule type" value="Genomic_DNA"/>
</dbReference>
<evidence type="ECO:0000313" key="2">
    <source>
        <dbReference type="EMBL" id="ALI36624.1"/>
    </source>
</evidence>
<name>A0A654LYL6_9ARCH</name>
<gene>
    <name evidence="2" type="ORF">NMY3_02428</name>
</gene>
<evidence type="ECO:0000313" key="3">
    <source>
        <dbReference type="Proteomes" id="UP000058925"/>
    </source>
</evidence>
<keyword evidence="1" id="KW-1133">Transmembrane helix</keyword>
<dbReference type="KEGG" id="taa:NMY3_02428"/>
<dbReference type="Proteomes" id="UP000058925">
    <property type="component" value="Chromosome"/>
</dbReference>
<dbReference type="AlphaFoldDB" id="A0A654LYL6"/>
<accession>A0A654LYL6</accession>
<keyword evidence="3" id="KW-1185">Reference proteome</keyword>
<feature type="transmembrane region" description="Helical" evidence="1">
    <location>
        <begin position="35"/>
        <end position="58"/>
    </location>
</feature>
<reference evidence="3" key="1">
    <citation type="submission" date="2015-10" db="EMBL/GenBank/DDBJ databases">
        <title>Niche specialization of a soil ammonia-oxidizing archaeon, Candidatus Nitrosocosmicus oleophilus.</title>
        <authorList>
            <person name="Jung M.-Y."/>
            <person name="Rhee S.-K."/>
        </authorList>
    </citation>
    <scope>NUCLEOTIDE SEQUENCE [LARGE SCALE GENOMIC DNA]</scope>
    <source>
        <strain evidence="3">MY3</strain>
    </source>
</reference>
<evidence type="ECO:0000256" key="1">
    <source>
        <dbReference type="SAM" id="Phobius"/>
    </source>
</evidence>
<proteinExistence type="predicted"/>
<sequence length="98" mass="11785">MIGTNFVYTYLLFLNLDLCEIKQKREINANQDCSLFGFVFFCIFKILFMYTFLIFIYMPKIMLAKKKNSLFYVSMTPCLESKADKPVHKSIKYNRHRR</sequence>
<keyword evidence="1" id="KW-0812">Transmembrane</keyword>
<organism evidence="2 3">
    <name type="scientific">Candidatus Nitrosocosmicus oleophilus</name>
    <dbReference type="NCBI Taxonomy" id="1353260"/>
    <lineage>
        <taxon>Archaea</taxon>
        <taxon>Nitrososphaerota</taxon>
        <taxon>Nitrososphaeria</taxon>
        <taxon>Nitrososphaerales</taxon>
        <taxon>Nitrososphaeraceae</taxon>
        <taxon>Candidatus Nitrosocosmicus</taxon>
    </lineage>
</organism>